<evidence type="ECO:0000256" key="1">
    <source>
        <dbReference type="SAM" id="MobiDB-lite"/>
    </source>
</evidence>
<dbReference type="OMA" id="SWEPYSP"/>
<feature type="compositionally biased region" description="Polar residues" evidence="1">
    <location>
        <begin position="428"/>
        <end position="438"/>
    </location>
</feature>
<feature type="compositionally biased region" description="Polar residues" evidence="1">
    <location>
        <begin position="40"/>
        <end position="75"/>
    </location>
</feature>
<proteinExistence type="predicted"/>
<evidence type="ECO:0000313" key="2">
    <source>
        <dbReference type="EMBL" id="GAP91244.1"/>
    </source>
</evidence>
<keyword evidence="3" id="KW-1185">Reference proteome</keyword>
<feature type="compositionally biased region" description="Acidic residues" evidence="1">
    <location>
        <begin position="268"/>
        <end position="282"/>
    </location>
</feature>
<dbReference type="AlphaFoldDB" id="A0A1W2TRV0"/>
<gene>
    <name evidence="2" type="ORF">SAMD00023353_5800660</name>
</gene>
<feature type="region of interest" description="Disordered" evidence="1">
    <location>
        <begin position="193"/>
        <end position="244"/>
    </location>
</feature>
<feature type="region of interest" description="Disordered" evidence="1">
    <location>
        <begin position="265"/>
        <end position="438"/>
    </location>
</feature>
<dbReference type="EMBL" id="DF977503">
    <property type="protein sequence ID" value="GAP91244.1"/>
    <property type="molecule type" value="Genomic_DNA"/>
</dbReference>
<feature type="compositionally biased region" description="Low complexity" evidence="1">
    <location>
        <begin position="316"/>
        <end position="326"/>
    </location>
</feature>
<accession>A0A1W2TRV0</accession>
<name>A0A1W2TRV0_ROSNE</name>
<feature type="compositionally biased region" description="Basic and acidic residues" evidence="1">
    <location>
        <begin position="385"/>
        <end position="397"/>
    </location>
</feature>
<organism evidence="2">
    <name type="scientific">Rosellinia necatrix</name>
    <name type="common">White root-rot fungus</name>
    <dbReference type="NCBI Taxonomy" id="77044"/>
    <lineage>
        <taxon>Eukaryota</taxon>
        <taxon>Fungi</taxon>
        <taxon>Dikarya</taxon>
        <taxon>Ascomycota</taxon>
        <taxon>Pezizomycotina</taxon>
        <taxon>Sordariomycetes</taxon>
        <taxon>Xylariomycetidae</taxon>
        <taxon>Xylariales</taxon>
        <taxon>Xylariaceae</taxon>
        <taxon>Rosellinia</taxon>
    </lineage>
</organism>
<feature type="compositionally biased region" description="Acidic residues" evidence="1">
    <location>
        <begin position="327"/>
        <end position="338"/>
    </location>
</feature>
<protein>
    <submittedName>
        <fullName evidence="2">Uncharacterized protein</fullName>
    </submittedName>
</protein>
<dbReference type="Proteomes" id="UP000054516">
    <property type="component" value="Unassembled WGS sequence"/>
</dbReference>
<evidence type="ECO:0000313" key="3">
    <source>
        <dbReference type="Proteomes" id="UP000054516"/>
    </source>
</evidence>
<sequence length="438" mass="47708">MASTVAISTPSPPGSVRTPGTPKHGYSDAWEPFSPRKSARISSQQRSTNRTPSPRSAQSTRPSTKSSTPFATPATSPIKKRAPTMDSVRRASGTLTAKSAASAADSLGLNRRSQQKPQHAAAASHSTGMLPTPAKTPRKQPNAKAEAASRAIARNLFATDEDMALTPKRKAKKYSGLTLDSFRAEPEEEEIEIYTDTRDHFPEVDESVENPFYGGHPVPEPSKRRSKRKAIVVPGEGRQSVEDAVRRSDGVLVVFRGKKIFRKFSDSNDADSSSEAENEEVVDLGSDSQPRGRRPMTRSSIKPRLLFPSEPKGKQIAATSATTATTIDDEEAVTDIEDNVFHDVEEPEIEVPETPTQELAEDKVGTPDAPRFAPASPPSTTRATRSTDKLREADTPMKKAKVPSPFDVWRRSKSRAQGQKREGESLAKSPTSAKRQRT</sequence>
<reference evidence="2" key="1">
    <citation type="submission" date="2016-03" db="EMBL/GenBank/DDBJ databases">
        <title>Draft genome sequence of Rosellinia necatrix.</title>
        <authorList>
            <person name="Kanematsu S."/>
        </authorList>
    </citation>
    <scope>NUCLEOTIDE SEQUENCE [LARGE SCALE GENOMIC DNA]</scope>
    <source>
        <strain evidence="2">W97</strain>
    </source>
</reference>
<feature type="region of interest" description="Disordered" evidence="1">
    <location>
        <begin position="1"/>
        <end position="150"/>
    </location>
</feature>
<dbReference type="OrthoDB" id="5398515at2759"/>